<comment type="caution">
    <text evidence="1">The sequence shown here is derived from an EMBL/GenBank/DDBJ whole genome shotgun (WGS) entry which is preliminary data.</text>
</comment>
<reference evidence="2" key="1">
    <citation type="journal article" date="2023" name="Front. Plant Sci.">
        <title>Chromosomal-level genome assembly of Melastoma candidum provides insights into trichome evolution.</title>
        <authorList>
            <person name="Zhong Y."/>
            <person name="Wu W."/>
            <person name="Sun C."/>
            <person name="Zou P."/>
            <person name="Liu Y."/>
            <person name="Dai S."/>
            <person name="Zhou R."/>
        </authorList>
    </citation>
    <scope>NUCLEOTIDE SEQUENCE [LARGE SCALE GENOMIC DNA]</scope>
</reference>
<dbReference type="EMBL" id="CM042885">
    <property type="protein sequence ID" value="KAI4364728.1"/>
    <property type="molecule type" value="Genomic_DNA"/>
</dbReference>
<evidence type="ECO:0000313" key="2">
    <source>
        <dbReference type="Proteomes" id="UP001057402"/>
    </source>
</evidence>
<organism evidence="1 2">
    <name type="scientific">Melastoma candidum</name>
    <dbReference type="NCBI Taxonomy" id="119954"/>
    <lineage>
        <taxon>Eukaryota</taxon>
        <taxon>Viridiplantae</taxon>
        <taxon>Streptophyta</taxon>
        <taxon>Embryophyta</taxon>
        <taxon>Tracheophyta</taxon>
        <taxon>Spermatophyta</taxon>
        <taxon>Magnoliopsida</taxon>
        <taxon>eudicotyledons</taxon>
        <taxon>Gunneridae</taxon>
        <taxon>Pentapetalae</taxon>
        <taxon>rosids</taxon>
        <taxon>malvids</taxon>
        <taxon>Myrtales</taxon>
        <taxon>Melastomataceae</taxon>
        <taxon>Melastomatoideae</taxon>
        <taxon>Melastomateae</taxon>
        <taxon>Melastoma</taxon>
    </lineage>
</organism>
<keyword evidence="2" id="KW-1185">Reference proteome</keyword>
<evidence type="ECO:0000313" key="1">
    <source>
        <dbReference type="EMBL" id="KAI4364728.1"/>
    </source>
</evidence>
<sequence length="715" mass="79769">MRRGEDRGGCMWRLVSKLHLRSGGSTQELLSGSKNRTETAAGYEISRTSPDLMTRHGANISGGERTALMATGSKASVRTLVEEEMIIDTGTEWINSLKRGKQRYDRVMDDDNKSSCSRSDEKSFTDDVREITEYIGSVSQQRSGTWEDHGHYEDEKLSQALGKALSGQLVNGRRLSEEEMLCCLKVFMNMLRILNSVEFSLLELLRDPEAMLTKCMEILQETQMGRLPSERSAASSISPRMEEGNPFQMNVGSPVVPSRIVILKPWMVELPKPAGSLNPSTSQETKSIGTKGQKRRSVGPGFLSDIKRKLKNIVTKDYADESAARIDEKLRKGCGGRSSEKQPSSRSVKDKPSRISARRNKYPSEAITVDDEDGSSSSRDPATMGMILLRPELNYSLQTIPRRRWDYGAADQNMGSSSRIRSRIVSAKWRKHEFTEVAEMDMYAFKFLAENIPPASNGDGPGIKVDPDSTEESSLGVASSSGTEKDDEDMETTIDLPERPSPVSVLEPHFSEDDVGPEIFGRGIHVQNSRSTKGRQHLEIELEEDDDSYVDEADAREGTFEDTGLVLDRVAALLGTSDLTWEDLYLKSQSSCQPSLFCDRHLFKDDTEYLIDCVGEVLSETCACFIGRSCLSLTRQRIKPVPSTDFIIHKVCRGVKWHLDPIPHPRSLEQIIRKDMSRAGSWMDLTYTGESIVFKLGDAIFSELLGEITNPVGIR</sequence>
<name>A0ACB9QEZ0_9MYRT</name>
<proteinExistence type="predicted"/>
<accession>A0ACB9QEZ0</accession>
<gene>
    <name evidence="1" type="ORF">MLD38_020782</name>
</gene>
<protein>
    <submittedName>
        <fullName evidence="1">Uncharacterized protein</fullName>
    </submittedName>
</protein>
<dbReference type="Proteomes" id="UP001057402">
    <property type="component" value="Chromosome 6"/>
</dbReference>